<gene>
    <name evidence="2" type="ORF">AAG747_13725</name>
</gene>
<evidence type="ECO:0000256" key="1">
    <source>
        <dbReference type="SAM" id="Phobius"/>
    </source>
</evidence>
<accession>A0AAW9S647</accession>
<evidence type="ECO:0008006" key="4">
    <source>
        <dbReference type="Google" id="ProtNLM"/>
    </source>
</evidence>
<keyword evidence="1" id="KW-0472">Membrane</keyword>
<feature type="transmembrane region" description="Helical" evidence="1">
    <location>
        <begin position="82"/>
        <end position="106"/>
    </location>
</feature>
<dbReference type="AlphaFoldDB" id="A0AAW9S647"/>
<proteinExistence type="predicted"/>
<protein>
    <recommendedName>
        <fullName evidence="4">SNARE associated Golgi protein</fullName>
    </recommendedName>
</protein>
<evidence type="ECO:0000313" key="2">
    <source>
        <dbReference type="EMBL" id="MEN7548977.1"/>
    </source>
</evidence>
<keyword evidence="3" id="KW-1185">Reference proteome</keyword>
<dbReference type="EMBL" id="JBDKWZ010000007">
    <property type="protein sequence ID" value="MEN7548977.1"/>
    <property type="molecule type" value="Genomic_DNA"/>
</dbReference>
<reference evidence="2 3" key="1">
    <citation type="submission" date="2024-04" db="EMBL/GenBank/DDBJ databases">
        <title>Novel genus in family Flammeovirgaceae.</title>
        <authorList>
            <person name="Nguyen T.H."/>
            <person name="Vuong T.Q."/>
            <person name="Le H."/>
            <person name="Kim S.-G."/>
        </authorList>
    </citation>
    <scope>NUCLEOTIDE SEQUENCE [LARGE SCALE GENOMIC DNA]</scope>
    <source>
        <strain evidence="2 3">JCM 23209</strain>
    </source>
</reference>
<keyword evidence="1" id="KW-0812">Transmembrane</keyword>
<feature type="transmembrane region" description="Helical" evidence="1">
    <location>
        <begin position="135"/>
        <end position="158"/>
    </location>
</feature>
<name>A0AAW9S647_9BACT</name>
<evidence type="ECO:0000313" key="3">
    <source>
        <dbReference type="Proteomes" id="UP001403385"/>
    </source>
</evidence>
<comment type="caution">
    <text evidence="2">The sequence shown here is derived from an EMBL/GenBank/DDBJ whole genome shotgun (WGS) entry which is preliminary data.</text>
</comment>
<feature type="transmembrane region" description="Helical" evidence="1">
    <location>
        <begin position="52"/>
        <end position="70"/>
    </location>
</feature>
<feature type="transmembrane region" description="Helical" evidence="1">
    <location>
        <begin position="12"/>
        <end position="32"/>
    </location>
</feature>
<dbReference type="Proteomes" id="UP001403385">
    <property type="component" value="Unassembled WGS sequence"/>
</dbReference>
<dbReference type="RefSeq" id="WP_346821750.1">
    <property type="nucleotide sequence ID" value="NZ_JBDKWZ010000007.1"/>
</dbReference>
<organism evidence="2 3">
    <name type="scientific">Rapidithrix thailandica</name>
    <dbReference type="NCBI Taxonomy" id="413964"/>
    <lineage>
        <taxon>Bacteria</taxon>
        <taxon>Pseudomonadati</taxon>
        <taxon>Bacteroidota</taxon>
        <taxon>Cytophagia</taxon>
        <taxon>Cytophagales</taxon>
        <taxon>Flammeovirgaceae</taxon>
        <taxon>Rapidithrix</taxon>
    </lineage>
</organism>
<sequence>MPELKKKSHLVFSGFIQGTLWLLGSLLVFYLGKVYLSEQYIQWLSPLTSKPVLMYGIFLLSETILGLIPPEFFMIWSMEEQLYLYLLKLLLLAFFSYMGGGIAFWYGKYFNHTAFFQKLLQRKTFKKYLQYYQKFGGILILISAVTPLPFAFISALSGSLGFTFSTYCKFASFRVFRFLVYGFILWQANGI</sequence>
<keyword evidence="1" id="KW-1133">Transmembrane helix</keyword>